<reference evidence="2" key="1">
    <citation type="submission" date="2014-09" db="EMBL/GenBank/DDBJ databases">
        <title>Genome sequence of the luminous mushroom Mycena chlorophos for searching fungal bioluminescence genes.</title>
        <authorList>
            <person name="Tanaka Y."/>
            <person name="Kasuga D."/>
            <person name="Oba Y."/>
            <person name="Hase S."/>
            <person name="Sato K."/>
            <person name="Oba Y."/>
            <person name="Sakakibara Y."/>
        </authorList>
    </citation>
    <scope>NUCLEOTIDE SEQUENCE</scope>
</reference>
<evidence type="ECO:0000313" key="3">
    <source>
        <dbReference type="Proteomes" id="UP000815677"/>
    </source>
</evidence>
<name>A0ABQ0L3S2_MYCCL</name>
<accession>A0ABQ0L3S2</accession>
<feature type="compositionally biased region" description="Low complexity" evidence="1">
    <location>
        <begin position="99"/>
        <end position="108"/>
    </location>
</feature>
<feature type="region of interest" description="Disordered" evidence="1">
    <location>
        <begin position="92"/>
        <end position="112"/>
    </location>
</feature>
<protein>
    <submittedName>
        <fullName evidence="2">Uncharacterized protein</fullName>
    </submittedName>
</protein>
<dbReference type="Proteomes" id="UP000815677">
    <property type="component" value="Unassembled WGS sequence"/>
</dbReference>
<dbReference type="EMBL" id="DF841719">
    <property type="protein sequence ID" value="GAT45799.1"/>
    <property type="molecule type" value="Genomic_DNA"/>
</dbReference>
<evidence type="ECO:0000256" key="1">
    <source>
        <dbReference type="SAM" id="MobiDB-lite"/>
    </source>
</evidence>
<organism evidence="2 3">
    <name type="scientific">Mycena chlorophos</name>
    <name type="common">Agaric fungus</name>
    <name type="synonym">Agaricus chlorophos</name>
    <dbReference type="NCBI Taxonomy" id="658473"/>
    <lineage>
        <taxon>Eukaryota</taxon>
        <taxon>Fungi</taxon>
        <taxon>Dikarya</taxon>
        <taxon>Basidiomycota</taxon>
        <taxon>Agaricomycotina</taxon>
        <taxon>Agaricomycetes</taxon>
        <taxon>Agaricomycetidae</taxon>
        <taxon>Agaricales</taxon>
        <taxon>Marasmiineae</taxon>
        <taxon>Mycenaceae</taxon>
        <taxon>Mycena</taxon>
    </lineage>
</organism>
<sequence>MSSHSSLAVQSRPALRSSPEALCELLVLMAAHADNPENVTLKAILDACVLNGHDLASMELTVTILAASYNRSRPLALASADNVSQATITILTDDEESSESSSNGEGDNMSADLLSLSDQVPGHVRFAEPALPRANPADPYAAQGPWNVGRMYSVVPTGHLEPASEAGLVNPRWYVVTRGFHVGITTVNGFAVTAVSGASRGRLRSFANQDDALIEFNLLWDLGQVTIAKRPVRSFFDRGGWFGSCIIC</sequence>
<evidence type="ECO:0000313" key="2">
    <source>
        <dbReference type="EMBL" id="GAT45799.1"/>
    </source>
</evidence>
<proteinExistence type="predicted"/>
<keyword evidence="3" id="KW-1185">Reference proteome</keyword>
<gene>
    <name evidence="2" type="ORF">MCHLO_03359</name>
</gene>